<evidence type="ECO:0000256" key="1">
    <source>
        <dbReference type="ARBA" id="ARBA00001917"/>
    </source>
</evidence>
<dbReference type="Pfam" id="PF01613">
    <property type="entry name" value="Flavin_Reduct"/>
    <property type="match status" value="1"/>
</dbReference>
<dbReference type="PANTHER" id="PTHR43567:SF1">
    <property type="entry name" value="FLAVOREDOXIN"/>
    <property type="match status" value="1"/>
</dbReference>
<comment type="similarity">
    <text evidence="3">Belongs to the flavoredoxin family.</text>
</comment>
<protein>
    <submittedName>
        <fullName evidence="5">Flavin reductase family protein</fullName>
    </submittedName>
</protein>
<feature type="domain" description="Flavin reductase like" evidence="4">
    <location>
        <begin position="19"/>
        <end position="170"/>
    </location>
</feature>
<dbReference type="Gene3D" id="2.30.110.10">
    <property type="entry name" value="Electron Transport, Fmn-binding Protein, Chain A"/>
    <property type="match status" value="1"/>
</dbReference>
<keyword evidence="6" id="KW-1185">Reference proteome</keyword>
<accession>A0ABS2KCF9</accession>
<dbReference type="EMBL" id="JADIKF010000034">
    <property type="protein sequence ID" value="MBM7128614.1"/>
    <property type="molecule type" value="Genomic_DNA"/>
</dbReference>
<dbReference type="RefSeq" id="WP_204630233.1">
    <property type="nucleotide sequence ID" value="NZ_BSOC01000008.1"/>
</dbReference>
<sequence length="197" mass="21190">MKAQHLPDTLVINPPNLYFGAPVVLITTRNEDGSIHITPMSSAWSLADRAVIGLDGGDRGLANLLREGECVLNLASDSMHAAIEHVASGSERSARKRGAGYRNEGDKLALGGLHASPSMQVRAARIAECPLQLEARLVHQVFRPAEAWRADAGGFAIIELEVLHVHAHADIVVPGTQHLNLAGYSPLFQGLRHHARC</sequence>
<dbReference type="PANTHER" id="PTHR43567">
    <property type="entry name" value="FLAVOREDOXIN-RELATED-RELATED"/>
    <property type="match status" value="1"/>
</dbReference>
<dbReference type="InterPro" id="IPR012349">
    <property type="entry name" value="Split_barrel_FMN-bd"/>
</dbReference>
<name>A0ABS2KCF9_9GAMM</name>
<evidence type="ECO:0000256" key="3">
    <source>
        <dbReference type="ARBA" id="ARBA00038054"/>
    </source>
</evidence>
<evidence type="ECO:0000313" key="5">
    <source>
        <dbReference type="EMBL" id="MBM7128614.1"/>
    </source>
</evidence>
<evidence type="ECO:0000259" key="4">
    <source>
        <dbReference type="Pfam" id="PF01613"/>
    </source>
</evidence>
<reference evidence="5" key="1">
    <citation type="submission" date="2020-10" db="EMBL/GenBank/DDBJ databases">
        <title>Phylogeny of dyella-like bacteria.</title>
        <authorList>
            <person name="Fu J."/>
        </authorList>
    </citation>
    <scope>NUCLEOTIDE SEQUENCE</scope>
    <source>
        <strain evidence="5">DHON07</strain>
    </source>
</reference>
<gene>
    <name evidence="5" type="ORF">ISS99_03680</name>
</gene>
<dbReference type="Proteomes" id="UP001430193">
    <property type="component" value="Unassembled WGS sequence"/>
</dbReference>
<dbReference type="InterPro" id="IPR002563">
    <property type="entry name" value="Flavin_Rdtase-like_dom"/>
</dbReference>
<evidence type="ECO:0000256" key="2">
    <source>
        <dbReference type="ARBA" id="ARBA00022630"/>
    </source>
</evidence>
<comment type="caution">
    <text evidence="5">The sequence shown here is derived from an EMBL/GenBank/DDBJ whole genome shotgun (WGS) entry which is preliminary data.</text>
</comment>
<organism evidence="5 6">
    <name type="scientific">Dyella mobilis</name>
    <dbReference type="NCBI Taxonomy" id="1849582"/>
    <lineage>
        <taxon>Bacteria</taxon>
        <taxon>Pseudomonadati</taxon>
        <taxon>Pseudomonadota</taxon>
        <taxon>Gammaproteobacteria</taxon>
        <taxon>Lysobacterales</taxon>
        <taxon>Rhodanobacteraceae</taxon>
        <taxon>Dyella</taxon>
    </lineage>
</organism>
<dbReference type="InterPro" id="IPR052174">
    <property type="entry name" value="Flavoredoxin"/>
</dbReference>
<evidence type="ECO:0000313" key="6">
    <source>
        <dbReference type="Proteomes" id="UP001430193"/>
    </source>
</evidence>
<comment type="cofactor">
    <cofactor evidence="1">
        <name>FMN</name>
        <dbReference type="ChEBI" id="CHEBI:58210"/>
    </cofactor>
</comment>
<dbReference type="SUPFAM" id="SSF50475">
    <property type="entry name" value="FMN-binding split barrel"/>
    <property type="match status" value="1"/>
</dbReference>
<keyword evidence="2" id="KW-0285">Flavoprotein</keyword>
<proteinExistence type="inferred from homology"/>